<proteinExistence type="predicted"/>
<dbReference type="PANTHER" id="PTHR43207:SF4">
    <property type="entry name" value="AROGENATE DEHYDROGENASE 2, CHLOROPLASTIC"/>
    <property type="match status" value="1"/>
</dbReference>
<dbReference type="GO" id="GO:0033730">
    <property type="term" value="F:arogenate dehydrogenase (NADP+) activity"/>
    <property type="evidence" value="ECO:0007669"/>
    <property type="project" value="InterPro"/>
</dbReference>
<evidence type="ECO:0000313" key="2">
    <source>
        <dbReference type="EMBL" id="GFH29911.1"/>
    </source>
</evidence>
<comment type="caution">
    <text evidence="2">The sequence shown here is derived from an EMBL/GenBank/DDBJ whole genome shotgun (WGS) entry which is preliminary data.</text>
</comment>
<name>A0A6A0ACB5_HAELA</name>
<organism evidence="2 3">
    <name type="scientific">Haematococcus lacustris</name>
    <name type="common">Green alga</name>
    <name type="synonym">Haematococcus pluvialis</name>
    <dbReference type="NCBI Taxonomy" id="44745"/>
    <lineage>
        <taxon>Eukaryota</taxon>
        <taxon>Viridiplantae</taxon>
        <taxon>Chlorophyta</taxon>
        <taxon>core chlorophytes</taxon>
        <taxon>Chlorophyceae</taxon>
        <taxon>CS clade</taxon>
        <taxon>Chlamydomonadales</taxon>
        <taxon>Haematococcaceae</taxon>
        <taxon>Haematococcus</taxon>
    </lineage>
</organism>
<protein>
    <submittedName>
        <fullName evidence="2">Arogenate/prephenate dehydrogenase</fullName>
    </submittedName>
</protein>
<keyword evidence="3" id="KW-1185">Reference proteome</keyword>
<dbReference type="Pfam" id="PF26213">
    <property type="entry name" value="TYRAAT1_C"/>
    <property type="match status" value="1"/>
</dbReference>
<sequence length="97" mass="11071">MPCQVFPKQLLLSWLPPEVDILCTHPMFGPDSGAGSWAGLNFMFERVRILADVDPRRARRCELLLEFFKQLQSTDINTRGFEALLNLVNNTANDSFE</sequence>
<accession>A0A6A0ACB5</accession>
<evidence type="ECO:0000313" key="3">
    <source>
        <dbReference type="Proteomes" id="UP000485058"/>
    </source>
</evidence>
<evidence type="ECO:0000259" key="1">
    <source>
        <dbReference type="Pfam" id="PF26213"/>
    </source>
</evidence>
<dbReference type="InterPro" id="IPR045011">
    <property type="entry name" value="TYRAAT1/2"/>
</dbReference>
<feature type="non-terminal residue" evidence="2">
    <location>
        <position position="97"/>
    </location>
</feature>
<feature type="domain" description="TYRAAT2-like C-terminal" evidence="1">
    <location>
        <begin position="70"/>
        <end position="97"/>
    </location>
</feature>
<dbReference type="Proteomes" id="UP000485058">
    <property type="component" value="Unassembled WGS sequence"/>
</dbReference>
<dbReference type="EMBL" id="BLLF01004591">
    <property type="protein sequence ID" value="GFH29911.1"/>
    <property type="molecule type" value="Genomic_DNA"/>
</dbReference>
<dbReference type="GO" id="GO:0006571">
    <property type="term" value="P:tyrosine biosynthetic process"/>
    <property type="evidence" value="ECO:0007669"/>
    <property type="project" value="InterPro"/>
</dbReference>
<reference evidence="2 3" key="1">
    <citation type="submission" date="2020-02" db="EMBL/GenBank/DDBJ databases">
        <title>Draft genome sequence of Haematococcus lacustris strain NIES-144.</title>
        <authorList>
            <person name="Morimoto D."/>
            <person name="Nakagawa S."/>
            <person name="Yoshida T."/>
            <person name="Sawayama S."/>
        </authorList>
    </citation>
    <scope>NUCLEOTIDE SEQUENCE [LARGE SCALE GENOMIC DNA]</scope>
    <source>
        <strain evidence="2 3">NIES-144</strain>
    </source>
</reference>
<dbReference type="PANTHER" id="PTHR43207">
    <property type="entry name" value="AROGENATE DEHYDROGENASE-RELATED"/>
    <property type="match status" value="1"/>
</dbReference>
<dbReference type="AlphaFoldDB" id="A0A6A0ACB5"/>
<gene>
    <name evidence="2" type="ORF">HaLaN_28661</name>
</gene>
<dbReference type="InterPro" id="IPR059064">
    <property type="entry name" value="TYRAAT2_C"/>
</dbReference>